<dbReference type="FunFam" id="3.30.70.260:FF:000031">
    <property type="entry name" value="LDLR chaperone MESD"/>
    <property type="match status" value="1"/>
</dbReference>
<dbReference type="Gene3D" id="6.10.250.640">
    <property type="match status" value="1"/>
</dbReference>
<dbReference type="PROSITE" id="PS51257">
    <property type="entry name" value="PROKAR_LIPOPROTEIN"/>
    <property type="match status" value="1"/>
</dbReference>
<keyword evidence="3" id="KW-0879">Wnt signaling pathway</keyword>
<dbReference type="EMBL" id="BLXT01001025">
    <property type="protein sequence ID" value="GFN82615.1"/>
    <property type="molecule type" value="Genomic_DNA"/>
</dbReference>
<keyword evidence="5" id="KW-0256">Endoplasmic reticulum</keyword>
<reference evidence="9 10" key="1">
    <citation type="journal article" date="2021" name="Elife">
        <title>Chloroplast acquisition without the gene transfer in kleptoplastic sea slugs, Plakobranchus ocellatus.</title>
        <authorList>
            <person name="Maeda T."/>
            <person name="Takahashi S."/>
            <person name="Yoshida T."/>
            <person name="Shimamura S."/>
            <person name="Takaki Y."/>
            <person name="Nagai Y."/>
            <person name="Toyoda A."/>
            <person name="Suzuki Y."/>
            <person name="Arimoto A."/>
            <person name="Ishii H."/>
            <person name="Satoh N."/>
            <person name="Nishiyama T."/>
            <person name="Hasebe M."/>
            <person name="Maruyama T."/>
            <person name="Minagawa J."/>
            <person name="Obokata J."/>
            <person name="Shigenobu S."/>
        </authorList>
    </citation>
    <scope>NUCLEOTIDE SEQUENCE [LARGE SCALE GENOMIC DNA]</scope>
</reference>
<feature type="compositionally biased region" description="Basic and acidic residues" evidence="7">
    <location>
        <begin position="185"/>
        <end position="202"/>
    </location>
</feature>
<dbReference type="Proteomes" id="UP000735302">
    <property type="component" value="Unassembled WGS sequence"/>
</dbReference>
<evidence type="ECO:0000256" key="5">
    <source>
        <dbReference type="ARBA" id="ARBA00022824"/>
    </source>
</evidence>
<evidence type="ECO:0000256" key="3">
    <source>
        <dbReference type="ARBA" id="ARBA00022687"/>
    </source>
</evidence>
<dbReference type="GO" id="GO:0016055">
    <property type="term" value="P:Wnt signaling pathway"/>
    <property type="evidence" value="ECO:0007669"/>
    <property type="project" value="UniProtKB-KW"/>
</dbReference>
<name>A0AAV3YJS6_9GAST</name>
<comment type="subcellular location">
    <subcellularLocation>
        <location evidence="1">Endoplasmic reticulum</location>
    </subcellularLocation>
</comment>
<dbReference type="GO" id="GO:0005783">
    <property type="term" value="C:endoplasmic reticulum"/>
    <property type="evidence" value="ECO:0007669"/>
    <property type="project" value="UniProtKB-SubCell"/>
</dbReference>
<dbReference type="PANTHER" id="PTHR17600:SF2">
    <property type="entry name" value="LRP CHAPERONE MESD"/>
    <property type="match status" value="1"/>
</dbReference>
<evidence type="ECO:0000256" key="4">
    <source>
        <dbReference type="ARBA" id="ARBA00022729"/>
    </source>
</evidence>
<dbReference type="Gene3D" id="3.30.70.260">
    <property type="match status" value="1"/>
</dbReference>
<keyword evidence="6" id="KW-0143">Chaperone</keyword>
<evidence type="ECO:0000256" key="1">
    <source>
        <dbReference type="ARBA" id="ARBA00004240"/>
    </source>
</evidence>
<dbReference type="Pfam" id="PF10185">
    <property type="entry name" value="Mesd"/>
    <property type="match status" value="1"/>
</dbReference>
<dbReference type="PANTHER" id="PTHR17600">
    <property type="entry name" value="MESODERM DEVELOPMENT CANDIDATE 2"/>
    <property type="match status" value="1"/>
</dbReference>
<feature type="region of interest" description="Disordered" evidence="7">
    <location>
        <begin position="56"/>
        <end position="85"/>
    </location>
</feature>
<evidence type="ECO:0000256" key="7">
    <source>
        <dbReference type="SAM" id="MobiDB-lite"/>
    </source>
</evidence>
<sequence>MNQLQRQFAALSILLFLALLSCSCHGKGKEGKDKEKLKKKDIRDYSDADMERLFDQWEESDEDELEEDELPEWKREPPKIDMSQLDTSDPAELLRASKKGRTLMMFATVSGDPAQEETEKISMLWQSSLFNAHVDVQRYVVGSDRVLFMLKDGSKAWEVKDFLVKQERCSEVTIEGQNFPGAAAAKEKEQAKKNIKKGKTEL</sequence>
<comment type="caution">
    <text evidence="9">The sequence shown here is derived from an EMBL/GenBank/DDBJ whole genome shotgun (WGS) entry which is preliminary data.</text>
</comment>
<feature type="signal peptide" evidence="8">
    <location>
        <begin position="1"/>
        <end position="26"/>
    </location>
</feature>
<dbReference type="GO" id="GO:0006457">
    <property type="term" value="P:protein folding"/>
    <property type="evidence" value="ECO:0007669"/>
    <property type="project" value="InterPro"/>
</dbReference>
<evidence type="ECO:0000313" key="10">
    <source>
        <dbReference type="Proteomes" id="UP000735302"/>
    </source>
</evidence>
<organism evidence="9 10">
    <name type="scientific">Plakobranchus ocellatus</name>
    <dbReference type="NCBI Taxonomy" id="259542"/>
    <lineage>
        <taxon>Eukaryota</taxon>
        <taxon>Metazoa</taxon>
        <taxon>Spiralia</taxon>
        <taxon>Lophotrochozoa</taxon>
        <taxon>Mollusca</taxon>
        <taxon>Gastropoda</taxon>
        <taxon>Heterobranchia</taxon>
        <taxon>Euthyneura</taxon>
        <taxon>Panpulmonata</taxon>
        <taxon>Sacoglossa</taxon>
        <taxon>Placobranchoidea</taxon>
        <taxon>Plakobranchidae</taxon>
        <taxon>Plakobranchus</taxon>
    </lineage>
</organism>
<keyword evidence="10" id="KW-1185">Reference proteome</keyword>
<dbReference type="InterPro" id="IPR019330">
    <property type="entry name" value="MESD"/>
</dbReference>
<feature type="region of interest" description="Disordered" evidence="7">
    <location>
        <begin position="183"/>
        <end position="202"/>
    </location>
</feature>
<protein>
    <submittedName>
        <fullName evidence="9">LDLR chaperone MESD</fullName>
    </submittedName>
</protein>
<feature type="compositionally biased region" description="Acidic residues" evidence="7">
    <location>
        <begin position="56"/>
        <end position="70"/>
    </location>
</feature>
<proteinExistence type="inferred from homology"/>
<evidence type="ECO:0000256" key="8">
    <source>
        <dbReference type="SAM" id="SignalP"/>
    </source>
</evidence>
<evidence type="ECO:0000313" key="9">
    <source>
        <dbReference type="EMBL" id="GFN82615.1"/>
    </source>
</evidence>
<feature type="chain" id="PRO_5043506468" evidence="8">
    <location>
        <begin position="27"/>
        <end position="202"/>
    </location>
</feature>
<evidence type="ECO:0000256" key="6">
    <source>
        <dbReference type="ARBA" id="ARBA00023186"/>
    </source>
</evidence>
<evidence type="ECO:0000256" key="2">
    <source>
        <dbReference type="ARBA" id="ARBA00011068"/>
    </source>
</evidence>
<keyword evidence="4 8" id="KW-0732">Signal</keyword>
<dbReference type="AlphaFoldDB" id="A0AAV3YJS6"/>
<accession>A0AAV3YJS6</accession>
<gene>
    <name evidence="9" type="ORF">PoB_000912100</name>
</gene>
<comment type="similarity">
    <text evidence="2">Belongs to the MESD family.</text>
</comment>